<evidence type="ECO:0000256" key="1">
    <source>
        <dbReference type="ARBA" id="ARBA00022729"/>
    </source>
</evidence>
<dbReference type="GO" id="GO:0016787">
    <property type="term" value="F:hydrolase activity"/>
    <property type="evidence" value="ECO:0007669"/>
    <property type="project" value="UniProtKB-KW"/>
</dbReference>
<keyword evidence="1" id="KW-0732">Signal</keyword>
<proteinExistence type="inferred from homology"/>
<dbReference type="InterPro" id="IPR029052">
    <property type="entry name" value="Metallo-depent_PP-like"/>
</dbReference>
<dbReference type="SUPFAM" id="SSF55816">
    <property type="entry name" value="5'-nucleotidase (syn. UDP-sugar hydrolase), C-terminal domain"/>
    <property type="match status" value="1"/>
</dbReference>
<dbReference type="STRING" id="54914.AV540_03620"/>
<feature type="domain" description="5'-Nucleotidase C-terminal" evidence="4">
    <location>
        <begin position="330"/>
        <end position="489"/>
    </location>
</feature>
<dbReference type="GO" id="GO:0030288">
    <property type="term" value="C:outer membrane-bounded periplasmic space"/>
    <property type="evidence" value="ECO:0007669"/>
    <property type="project" value="TreeGrafter"/>
</dbReference>
<dbReference type="Proteomes" id="UP000316882">
    <property type="component" value="Unassembled WGS sequence"/>
</dbReference>
<dbReference type="InterPro" id="IPR036907">
    <property type="entry name" value="5'-Nucleotdase_C_sf"/>
</dbReference>
<dbReference type="InterPro" id="IPR006179">
    <property type="entry name" value="5_nucleotidase/apyrase"/>
</dbReference>
<dbReference type="Gene3D" id="3.60.21.10">
    <property type="match status" value="1"/>
</dbReference>
<comment type="similarity">
    <text evidence="2">Belongs to the 5'-nucleotidase family.</text>
</comment>
<keyword evidence="6" id="KW-1185">Reference proteome</keyword>
<dbReference type="SUPFAM" id="SSF56300">
    <property type="entry name" value="Metallo-dependent phosphatases"/>
    <property type="match status" value="1"/>
</dbReference>
<dbReference type="InterPro" id="IPR008334">
    <property type="entry name" value="5'-Nucleotdase_C"/>
</dbReference>
<evidence type="ECO:0000259" key="4">
    <source>
        <dbReference type="Pfam" id="PF02872"/>
    </source>
</evidence>
<protein>
    <submittedName>
        <fullName evidence="5">2',3'-cyclic-nucleotide 2'-phosphodiesterase</fullName>
    </submittedName>
</protein>
<comment type="caution">
    <text evidence="5">The sequence shown here is derived from an EMBL/GenBank/DDBJ whole genome shotgun (WGS) entry which is preliminary data.</text>
</comment>
<dbReference type="Pfam" id="PF00149">
    <property type="entry name" value="Metallophos"/>
    <property type="match status" value="1"/>
</dbReference>
<reference evidence="5 6" key="1">
    <citation type="submission" date="2019-06" db="EMBL/GenBank/DDBJ databases">
        <title>Whole genome shotgun sequence of Brevibacillus parabrevis NBRC 12334.</title>
        <authorList>
            <person name="Hosoyama A."/>
            <person name="Uohara A."/>
            <person name="Ohji S."/>
            <person name="Ichikawa N."/>
        </authorList>
    </citation>
    <scope>NUCLEOTIDE SEQUENCE [LARGE SCALE GENOMIC DNA]</scope>
    <source>
        <strain evidence="5 6">NBRC 12334</strain>
    </source>
</reference>
<feature type="domain" description="Calcineurin-like phosphoesterase" evidence="3">
    <location>
        <begin position="11"/>
        <end position="243"/>
    </location>
</feature>
<dbReference type="Gene3D" id="3.90.780.10">
    <property type="entry name" value="5'-Nucleotidase, C-terminal domain"/>
    <property type="match status" value="1"/>
</dbReference>
<accession>A0A4Y3PM98</accession>
<organism evidence="5 6">
    <name type="scientific">Brevibacillus parabrevis</name>
    <dbReference type="NCBI Taxonomy" id="54914"/>
    <lineage>
        <taxon>Bacteria</taxon>
        <taxon>Bacillati</taxon>
        <taxon>Bacillota</taxon>
        <taxon>Bacilli</taxon>
        <taxon>Bacillales</taxon>
        <taxon>Paenibacillaceae</taxon>
        <taxon>Brevibacillus</taxon>
    </lineage>
</organism>
<keyword evidence="2" id="KW-0378">Hydrolase</keyword>
<dbReference type="GO" id="GO:0000166">
    <property type="term" value="F:nucleotide binding"/>
    <property type="evidence" value="ECO:0007669"/>
    <property type="project" value="UniProtKB-KW"/>
</dbReference>
<dbReference type="GO" id="GO:0009166">
    <property type="term" value="P:nucleotide catabolic process"/>
    <property type="evidence" value="ECO:0007669"/>
    <property type="project" value="InterPro"/>
</dbReference>
<gene>
    <name evidence="5" type="primary">cpdC_2</name>
    <name evidence="5" type="ORF">BPA01_40270</name>
</gene>
<sequence>MLAPDQECTLTILQTSDLHGSIFPHSYANHEPKELGLAKLAARIREEKQRADQLLVIDCGDLIQGTPLAYHHARISHEQPNPMILCLNELGYDAAIPGNHEFNYGLPFLQKAMSESRFPWLCANLTDADGKPFFGRAYTVKRFANGLAIGIIGLTTSYIPHWENPAHIAGIQFRDPVETARYWVRFLREEEAVDVVVVAYHGGLERDAETGEPTEPLTTENQGYELCASVEGIDVLLTGHQHRMLAATVHGVAIVQPGHEGRMAGKVVLNLRAKESRWEIRQKQVSLLSAEGVQPDASLLELAADYEAETQQWLDQPIGRIEGNMRITDPLAARLQEHPFIEFINRVQIEMSGAAISSTALFDNAAAGFAENVTMRDIVSNYIYPNTLKVLRVTGQDIKDALEQTAGYFDLNETGEIVVSPRFLAPKPQHYNYDMWEGIEYRINVAKPLGQRIEFLTQEHKPLEMAAEYEVVMNHYRAGGGGNYTMFQHKPVVRELAIEIAELLATYLLERKVVKATVNANWSVVAIGGQGSGG</sequence>
<dbReference type="InterPro" id="IPR004843">
    <property type="entry name" value="Calcineurin-like_PHP"/>
</dbReference>
<dbReference type="Pfam" id="PF02872">
    <property type="entry name" value="5_nucleotid_C"/>
    <property type="match status" value="1"/>
</dbReference>
<evidence type="ECO:0000313" key="5">
    <source>
        <dbReference type="EMBL" id="GEB34447.1"/>
    </source>
</evidence>
<name>A0A4Y3PM98_BREPA</name>
<dbReference type="PANTHER" id="PTHR11575:SF6">
    <property type="entry name" value="2',3'-CYCLIC-NUCLEOTIDE 2'-PHOSPHODIESTERASE_3'-NUCLEOTIDASE"/>
    <property type="match status" value="1"/>
</dbReference>
<evidence type="ECO:0000313" key="6">
    <source>
        <dbReference type="Proteomes" id="UP000316882"/>
    </source>
</evidence>
<dbReference type="AlphaFoldDB" id="A0A4Y3PM98"/>
<evidence type="ECO:0000259" key="3">
    <source>
        <dbReference type="Pfam" id="PF00149"/>
    </source>
</evidence>
<dbReference type="EMBL" id="BJMH01000023">
    <property type="protein sequence ID" value="GEB34447.1"/>
    <property type="molecule type" value="Genomic_DNA"/>
</dbReference>
<keyword evidence="2" id="KW-0547">Nucleotide-binding</keyword>
<evidence type="ECO:0000256" key="2">
    <source>
        <dbReference type="RuleBase" id="RU362119"/>
    </source>
</evidence>
<dbReference type="RefSeq" id="WP_122962346.1">
    <property type="nucleotide sequence ID" value="NZ_BJMH01000023.1"/>
</dbReference>
<dbReference type="PANTHER" id="PTHR11575">
    <property type="entry name" value="5'-NUCLEOTIDASE-RELATED"/>
    <property type="match status" value="1"/>
</dbReference>
<dbReference type="PRINTS" id="PR01607">
    <property type="entry name" value="APYRASEFAMLY"/>
</dbReference>